<dbReference type="InterPro" id="IPR023091">
    <property type="entry name" value="MetalPrtase_cat_dom_sf_prd"/>
</dbReference>
<dbReference type="GO" id="GO:0008270">
    <property type="term" value="F:zinc ion binding"/>
    <property type="evidence" value="ECO:0007669"/>
    <property type="project" value="UniProtKB-UniRule"/>
</dbReference>
<keyword evidence="7" id="KW-0963">Cytoplasm</keyword>
<comment type="function">
    <text evidence="7">Single strand-specific metallo-endoribonuclease involved in late-stage 70S ribosome quality control and in maturation of the 3' terminus of the 16S rRNA.</text>
</comment>
<feature type="binding site" evidence="7">
    <location>
        <position position="115"/>
    </location>
    <ligand>
        <name>Zn(2+)</name>
        <dbReference type="ChEBI" id="CHEBI:29105"/>
        <note>catalytic</note>
    </ligand>
</feature>
<feature type="binding site" evidence="7">
    <location>
        <position position="111"/>
    </location>
    <ligand>
        <name>Zn(2+)</name>
        <dbReference type="ChEBI" id="CHEBI:29105"/>
        <note>catalytic</note>
    </ligand>
</feature>
<dbReference type="GO" id="GO:0004521">
    <property type="term" value="F:RNA endonuclease activity"/>
    <property type="evidence" value="ECO:0007669"/>
    <property type="project" value="UniProtKB-UniRule"/>
</dbReference>
<dbReference type="NCBIfam" id="TIGR00043">
    <property type="entry name" value="rRNA maturation RNase YbeY"/>
    <property type="match status" value="1"/>
</dbReference>
<organism evidence="8 9">
    <name type="scientific">Candidatus Zambryskibacteria bacterium CG10_big_fil_rev_8_21_14_0_10_34_34</name>
    <dbReference type="NCBI Taxonomy" id="1975114"/>
    <lineage>
        <taxon>Bacteria</taxon>
        <taxon>Candidatus Zambryskiibacteriota</taxon>
    </lineage>
</organism>
<dbReference type="SUPFAM" id="SSF55486">
    <property type="entry name" value="Metalloproteases ('zincins'), catalytic domain"/>
    <property type="match status" value="1"/>
</dbReference>
<dbReference type="GO" id="GO:0004222">
    <property type="term" value="F:metalloendopeptidase activity"/>
    <property type="evidence" value="ECO:0007669"/>
    <property type="project" value="InterPro"/>
</dbReference>
<evidence type="ECO:0000256" key="4">
    <source>
        <dbReference type="ARBA" id="ARBA00022759"/>
    </source>
</evidence>
<keyword evidence="7" id="KW-0690">Ribosome biogenesis</keyword>
<dbReference type="GO" id="GO:0005737">
    <property type="term" value="C:cytoplasm"/>
    <property type="evidence" value="ECO:0007669"/>
    <property type="project" value="UniProtKB-SubCell"/>
</dbReference>
<comment type="subcellular location">
    <subcellularLocation>
        <location evidence="7">Cytoplasm</location>
    </subcellularLocation>
</comment>
<reference evidence="8 9" key="1">
    <citation type="submission" date="2017-09" db="EMBL/GenBank/DDBJ databases">
        <title>Depth-based differentiation of microbial function through sediment-hosted aquifers and enrichment of novel symbionts in the deep terrestrial subsurface.</title>
        <authorList>
            <person name="Probst A.J."/>
            <person name="Ladd B."/>
            <person name="Jarett J.K."/>
            <person name="Geller-Mcgrath D.E."/>
            <person name="Sieber C.M."/>
            <person name="Emerson J.B."/>
            <person name="Anantharaman K."/>
            <person name="Thomas B.C."/>
            <person name="Malmstrom R."/>
            <person name="Stieglmeier M."/>
            <person name="Klingl A."/>
            <person name="Woyke T."/>
            <person name="Ryan C.M."/>
            <person name="Banfield J.F."/>
        </authorList>
    </citation>
    <scope>NUCLEOTIDE SEQUENCE [LARGE SCALE GENOMIC DNA]</scope>
    <source>
        <strain evidence="8">CG10_big_fil_rev_8_21_14_0_10_34_34</strain>
    </source>
</reference>
<sequence length="141" mass="16768">MKILYTTHNVFLSSTLKNNLVVPKNFKKLPFDKIKNGVLGKKYELSIVLVGKYRIKNLNKIYRQKEVGTDILSFPLSKENGEIFINPQVAKIKAKKFEFTYENYLLFLVIHGLFHLKGLKHSARMERYELTHYSRYRHRYL</sequence>
<evidence type="ECO:0000256" key="1">
    <source>
        <dbReference type="ARBA" id="ARBA00010875"/>
    </source>
</evidence>
<name>A0A2H0R0H6_9BACT</name>
<evidence type="ECO:0000256" key="5">
    <source>
        <dbReference type="ARBA" id="ARBA00022801"/>
    </source>
</evidence>
<dbReference type="EMBL" id="PCXM01000035">
    <property type="protein sequence ID" value="PIR40013.1"/>
    <property type="molecule type" value="Genomic_DNA"/>
</dbReference>
<comment type="caution">
    <text evidence="8">The sequence shown here is derived from an EMBL/GenBank/DDBJ whole genome shotgun (WGS) entry which is preliminary data.</text>
</comment>
<evidence type="ECO:0000256" key="6">
    <source>
        <dbReference type="ARBA" id="ARBA00022833"/>
    </source>
</evidence>
<dbReference type="Pfam" id="PF02130">
    <property type="entry name" value="YbeY"/>
    <property type="match status" value="1"/>
</dbReference>
<dbReference type="GO" id="GO:0006364">
    <property type="term" value="P:rRNA processing"/>
    <property type="evidence" value="ECO:0007669"/>
    <property type="project" value="UniProtKB-UniRule"/>
</dbReference>
<keyword evidence="4 7" id="KW-0255">Endonuclease</keyword>
<dbReference type="Gene3D" id="3.40.390.30">
    <property type="entry name" value="Metalloproteases ('zincins'), catalytic domain"/>
    <property type="match status" value="1"/>
</dbReference>
<evidence type="ECO:0000256" key="2">
    <source>
        <dbReference type="ARBA" id="ARBA00022722"/>
    </source>
</evidence>
<keyword evidence="7" id="KW-0698">rRNA processing</keyword>
<keyword evidence="2 7" id="KW-0540">Nuclease</keyword>
<proteinExistence type="inferred from homology"/>
<protein>
    <recommendedName>
        <fullName evidence="7">Endoribonuclease YbeY</fullName>
        <ecNumber evidence="7">3.1.-.-</ecNumber>
    </recommendedName>
</protein>
<evidence type="ECO:0000313" key="8">
    <source>
        <dbReference type="EMBL" id="PIR40013.1"/>
    </source>
</evidence>
<dbReference type="InterPro" id="IPR002036">
    <property type="entry name" value="YbeY"/>
</dbReference>
<keyword evidence="3 7" id="KW-0479">Metal-binding</keyword>
<dbReference type="Proteomes" id="UP000230828">
    <property type="component" value="Unassembled WGS sequence"/>
</dbReference>
<dbReference type="HAMAP" id="MF_00009">
    <property type="entry name" value="Endoribonucl_YbeY"/>
    <property type="match status" value="1"/>
</dbReference>
<gene>
    <name evidence="7 8" type="primary">ybeY</name>
    <name evidence="8" type="ORF">COV33_02115</name>
</gene>
<comment type="cofactor">
    <cofactor evidence="7">
        <name>Zn(2+)</name>
        <dbReference type="ChEBI" id="CHEBI:29105"/>
    </cofactor>
    <text evidence="7">Binds 1 zinc ion.</text>
</comment>
<dbReference type="EC" id="3.1.-.-" evidence="7"/>
<evidence type="ECO:0000256" key="3">
    <source>
        <dbReference type="ARBA" id="ARBA00022723"/>
    </source>
</evidence>
<comment type="similarity">
    <text evidence="1 7">Belongs to the endoribonuclease YbeY family.</text>
</comment>
<dbReference type="AlphaFoldDB" id="A0A2H0R0H6"/>
<feature type="binding site" evidence="7">
    <location>
        <position position="121"/>
    </location>
    <ligand>
        <name>Zn(2+)</name>
        <dbReference type="ChEBI" id="CHEBI:29105"/>
        <note>catalytic</note>
    </ligand>
</feature>
<keyword evidence="5 7" id="KW-0378">Hydrolase</keyword>
<evidence type="ECO:0000313" key="9">
    <source>
        <dbReference type="Proteomes" id="UP000230828"/>
    </source>
</evidence>
<evidence type="ECO:0000256" key="7">
    <source>
        <dbReference type="HAMAP-Rule" id="MF_00009"/>
    </source>
</evidence>
<accession>A0A2H0R0H6</accession>
<keyword evidence="6 7" id="KW-0862">Zinc</keyword>